<gene>
    <name evidence="1" type="ORF">AB447_224750</name>
    <name evidence="2" type="ORF">P8828_24735</name>
</gene>
<dbReference type="InterPro" id="IPR013324">
    <property type="entry name" value="RNA_pol_sigma_r3/r4-like"/>
</dbReference>
<evidence type="ECO:0000313" key="1">
    <source>
        <dbReference type="EMBL" id="KRT88288.1"/>
    </source>
</evidence>
<dbReference type="NCBIfam" id="TIGR01637">
    <property type="entry name" value="phage_arpU"/>
    <property type="match status" value="1"/>
</dbReference>
<dbReference type="EMBL" id="JARRTL010000053">
    <property type="protein sequence ID" value="MEC0487956.1"/>
    <property type="molecule type" value="Genomic_DNA"/>
</dbReference>
<dbReference type="EMBL" id="LECW02000072">
    <property type="protein sequence ID" value="KRT88288.1"/>
    <property type="molecule type" value="Genomic_DNA"/>
</dbReference>
<accession>A0A0J6EL12</accession>
<dbReference type="InterPro" id="IPR036388">
    <property type="entry name" value="WH-like_DNA-bd_sf"/>
</dbReference>
<dbReference type="RefSeq" id="WP_048356387.1">
    <property type="nucleotide sequence ID" value="NZ_CP023481.1"/>
</dbReference>
<dbReference type="Gene3D" id="1.10.10.10">
    <property type="entry name" value="Winged helix-like DNA-binding domain superfamily/Winged helix DNA-binding domain"/>
    <property type="match status" value="1"/>
</dbReference>
<protein>
    <submittedName>
        <fullName evidence="2">ArpU family phage packaging/lysis transcriptional regulator</fullName>
    </submittedName>
    <submittedName>
        <fullName evidence="1">ArpU family transcriptional regulator</fullName>
    </submittedName>
</protein>
<dbReference type="OrthoDB" id="1797434at2"/>
<organism evidence="1 3">
    <name type="scientific">Bacillus glycinifermentans</name>
    <dbReference type="NCBI Taxonomy" id="1664069"/>
    <lineage>
        <taxon>Bacteria</taxon>
        <taxon>Bacillati</taxon>
        <taxon>Bacillota</taxon>
        <taxon>Bacilli</taxon>
        <taxon>Bacillales</taxon>
        <taxon>Bacillaceae</taxon>
        <taxon>Bacillus</taxon>
    </lineage>
</organism>
<comment type="caution">
    <text evidence="1">The sequence shown here is derived from an EMBL/GenBank/DDBJ whole genome shotgun (WGS) entry which is preliminary data.</text>
</comment>
<reference evidence="1" key="2">
    <citation type="submission" date="2015-10" db="EMBL/GenBank/DDBJ databases">
        <authorList>
            <person name="Gilbert D.G."/>
        </authorList>
    </citation>
    <scope>NUCLEOTIDE SEQUENCE</scope>
    <source>
        <strain evidence="1">GO-13</strain>
    </source>
</reference>
<sequence>MLFQLPEIDREATKKKIEAILDNYRMVLLQVPDDLLPKVTAGFNLVPPSNTNAFHSSTEDMAIKRVEMEKERNAFLARVQKAVNRLPANERQIIIMRYMSQDHRFDYEVYNEIGLSPRTYFRIKSRAFYNLAFALKEEVYVKGSAS</sequence>
<dbReference type="Proteomes" id="UP001341297">
    <property type="component" value="Unassembled WGS sequence"/>
</dbReference>
<dbReference type="Proteomes" id="UP000036168">
    <property type="component" value="Unassembled WGS sequence"/>
</dbReference>
<dbReference type="InterPro" id="IPR006524">
    <property type="entry name" value="ArpU-like"/>
</dbReference>
<dbReference type="AlphaFoldDB" id="A0A0J6E2G8"/>
<name>A0A0J6E2G8_9BACI</name>
<dbReference type="SUPFAM" id="SSF88659">
    <property type="entry name" value="Sigma3 and sigma4 domains of RNA polymerase sigma factors"/>
    <property type="match status" value="1"/>
</dbReference>
<keyword evidence="4" id="KW-1185">Reference proteome</keyword>
<accession>A0A0J6E2G8</accession>
<evidence type="ECO:0000313" key="4">
    <source>
        <dbReference type="Proteomes" id="UP001341297"/>
    </source>
</evidence>
<dbReference type="PATRIC" id="fig|1664069.3.peg.3548"/>
<dbReference type="STRING" id="1664069.BGLY_4004"/>
<reference evidence="1 3" key="1">
    <citation type="journal article" date="2015" name="Int. J. Syst. Evol. Microbiol.">
        <title>Bacillus glycinifermentans sp. nov., isolated from fermented soybean paste.</title>
        <authorList>
            <person name="Kim S.J."/>
            <person name="Dunlap C.A."/>
            <person name="Kwon S.W."/>
            <person name="Rooney A.P."/>
        </authorList>
    </citation>
    <scope>NUCLEOTIDE SEQUENCE [LARGE SCALE GENOMIC DNA]</scope>
    <source>
        <strain evidence="1 3">GO-13</strain>
    </source>
</reference>
<reference evidence="2 4" key="3">
    <citation type="submission" date="2023-03" db="EMBL/GenBank/DDBJ databases">
        <title>Agriculturally important microbes genome sequencing.</title>
        <authorList>
            <person name="Dunlap C."/>
        </authorList>
    </citation>
    <scope>NUCLEOTIDE SEQUENCE [LARGE SCALE GENOMIC DNA]</scope>
    <source>
        <strain evidence="2 4">CBP-3203</strain>
    </source>
</reference>
<proteinExistence type="predicted"/>
<evidence type="ECO:0000313" key="2">
    <source>
        <dbReference type="EMBL" id="MEC0487956.1"/>
    </source>
</evidence>
<evidence type="ECO:0000313" key="3">
    <source>
        <dbReference type="Proteomes" id="UP000036168"/>
    </source>
</evidence>